<accession>A0A835Z1U8</accession>
<evidence type="ECO:0000256" key="4">
    <source>
        <dbReference type="ARBA" id="ARBA00022692"/>
    </source>
</evidence>
<feature type="transmembrane region" description="Helical" evidence="9">
    <location>
        <begin position="104"/>
        <end position="121"/>
    </location>
</feature>
<keyword evidence="7" id="KW-0458">Lysosome</keyword>
<comment type="similarity">
    <text evidence="2">Belongs to the major facilitator superfamily.</text>
</comment>
<feature type="transmembrane region" description="Helical" evidence="9">
    <location>
        <begin position="173"/>
        <end position="192"/>
    </location>
</feature>
<dbReference type="SUPFAM" id="SSF103473">
    <property type="entry name" value="MFS general substrate transporter"/>
    <property type="match status" value="1"/>
</dbReference>
<keyword evidence="6 9" id="KW-0472">Membrane</keyword>
<feature type="transmembrane region" description="Helical" evidence="9">
    <location>
        <begin position="141"/>
        <end position="166"/>
    </location>
</feature>
<evidence type="ECO:0000256" key="6">
    <source>
        <dbReference type="ARBA" id="ARBA00023136"/>
    </source>
</evidence>
<evidence type="ECO:0000256" key="7">
    <source>
        <dbReference type="ARBA" id="ARBA00023228"/>
    </source>
</evidence>
<keyword evidence="5 9" id="KW-1133">Transmembrane helix</keyword>
<evidence type="ECO:0000313" key="11">
    <source>
        <dbReference type="Proteomes" id="UP000664859"/>
    </source>
</evidence>
<name>A0A835Z1U8_9STRA</name>
<feature type="non-terminal residue" evidence="10">
    <location>
        <position position="1"/>
    </location>
</feature>
<evidence type="ECO:0000256" key="5">
    <source>
        <dbReference type="ARBA" id="ARBA00022989"/>
    </source>
</evidence>
<evidence type="ECO:0000256" key="2">
    <source>
        <dbReference type="ARBA" id="ARBA00008335"/>
    </source>
</evidence>
<comment type="caution">
    <text evidence="10">The sequence shown here is derived from an EMBL/GenBank/DDBJ whole genome shotgun (WGS) entry which is preliminary data.</text>
</comment>
<evidence type="ECO:0000256" key="9">
    <source>
        <dbReference type="SAM" id="Phobius"/>
    </source>
</evidence>
<evidence type="ECO:0000256" key="8">
    <source>
        <dbReference type="SAM" id="MobiDB-lite"/>
    </source>
</evidence>
<protein>
    <submittedName>
        <fullName evidence="10">Uncharacterized protein</fullName>
    </submittedName>
</protein>
<keyword evidence="11" id="KW-1185">Reference proteome</keyword>
<comment type="subcellular location">
    <subcellularLocation>
        <location evidence="1">Lysosome membrane</location>
        <topology evidence="1">Multi-pass membrane protein</topology>
    </subcellularLocation>
</comment>
<dbReference type="InterPro" id="IPR036259">
    <property type="entry name" value="MFS_trans_sf"/>
</dbReference>
<dbReference type="InterPro" id="IPR052187">
    <property type="entry name" value="MFSD1"/>
</dbReference>
<proteinExistence type="inferred from homology"/>
<dbReference type="PANTHER" id="PTHR23512:SF3">
    <property type="entry name" value="MAJOR FACILITATOR SUPERFAMILY DOMAIN-CONTAINING PROTEIN 1"/>
    <property type="match status" value="1"/>
</dbReference>
<gene>
    <name evidence="10" type="ORF">JKP88DRAFT_268504</name>
</gene>
<feature type="region of interest" description="Disordered" evidence="8">
    <location>
        <begin position="53"/>
        <end position="79"/>
    </location>
</feature>
<dbReference type="GO" id="GO:0005765">
    <property type="term" value="C:lysosomal membrane"/>
    <property type="evidence" value="ECO:0007669"/>
    <property type="project" value="UniProtKB-SubCell"/>
</dbReference>
<organism evidence="10 11">
    <name type="scientific">Tribonema minus</name>
    <dbReference type="NCBI Taxonomy" id="303371"/>
    <lineage>
        <taxon>Eukaryota</taxon>
        <taxon>Sar</taxon>
        <taxon>Stramenopiles</taxon>
        <taxon>Ochrophyta</taxon>
        <taxon>PX clade</taxon>
        <taxon>Xanthophyceae</taxon>
        <taxon>Tribonematales</taxon>
        <taxon>Tribonemataceae</taxon>
        <taxon>Tribonema</taxon>
    </lineage>
</organism>
<feature type="transmembrane region" description="Helical" evidence="9">
    <location>
        <begin position="198"/>
        <end position="218"/>
    </location>
</feature>
<keyword evidence="4 9" id="KW-0812">Transmembrane</keyword>
<evidence type="ECO:0000256" key="1">
    <source>
        <dbReference type="ARBA" id="ARBA00004155"/>
    </source>
</evidence>
<feature type="compositionally biased region" description="Basic and acidic residues" evidence="8">
    <location>
        <begin position="62"/>
        <end position="79"/>
    </location>
</feature>
<dbReference type="OrthoDB" id="424834at2759"/>
<reference evidence="10" key="1">
    <citation type="submission" date="2021-02" db="EMBL/GenBank/DDBJ databases">
        <title>First Annotated Genome of the Yellow-green Alga Tribonema minus.</title>
        <authorList>
            <person name="Mahan K.M."/>
        </authorList>
    </citation>
    <scope>NUCLEOTIDE SEQUENCE</scope>
    <source>
        <strain evidence="10">UTEX B ZZ1240</strain>
    </source>
</reference>
<evidence type="ECO:0000256" key="3">
    <source>
        <dbReference type="ARBA" id="ARBA00022448"/>
    </source>
</evidence>
<dbReference type="PANTHER" id="PTHR23512">
    <property type="entry name" value="MAJOR FACILITATOR SUPERFAMILY DOMAIN-CONTAINING PROTEIN 1"/>
    <property type="match status" value="1"/>
</dbReference>
<dbReference type="EMBL" id="JAFCMP010000155">
    <property type="protein sequence ID" value="KAG5184709.1"/>
    <property type="molecule type" value="Genomic_DNA"/>
</dbReference>
<dbReference type="AlphaFoldDB" id="A0A835Z1U8"/>
<sequence length="225" mass="23595">MTSAHGGMNNEAHDMIQHRGVAMEPQEPTTEFRIPTSACSPCTITDPRTQYSATSAGKVAGPRHEWDRSSALKTPRAERDAAAADGEDLGVCSCFCASPRMVRLGVLVLVSLLPFGAHFVKNSLSSLQVYLLTSPSLHFNAIKYGSIMSAQSLPNVLMPFFGGIILDSKNSRVGLRTFLAVTVAGHITFALAVGAASYPAALAGAVVYGAGSGTLVVAQRSAISK</sequence>
<evidence type="ECO:0000313" key="10">
    <source>
        <dbReference type="EMBL" id="KAG5184709.1"/>
    </source>
</evidence>
<dbReference type="Gene3D" id="1.20.1250.20">
    <property type="entry name" value="MFS general substrate transporter like domains"/>
    <property type="match status" value="1"/>
</dbReference>
<dbReference type="Proteomes" id="UP000664859">
    <property type="component" value="Unassembled WGS sequence"/>
</dbReference>
<keyword evidence="3" id="KW-0813">Transport</keyword>